<gene>
    <name evidence="8" type="ORF">ENH_00062410</name>
</gene>
<dbReference type="PANTHER" id="PTHR13140:SF706">
    <property type="entry name" value="DILUTE CLASS UNCONVENTIONAL MYOSIN, ISOFORM C"/>
    <property type="match status" value="1"/>
</dbReference>
<dbReference type="OrthoDB" id="16281at2759"/>
<feature type="region of interest" description="Disordered" evidence="6">
    <location>
        <begin position="154"/>
        <end position="175"/>
    </location>
</feature>
<dbReference type="GO" id="GO:0051015">
    <property type="term" value="F:actin filament binding"/>
    <property type="evidence" value="ECO:0007669"/>
    <property type="project" value="TreeGrafter"/>
</dbReference>
<dbReference type="Gene3D" id="1.20.58.530">
    <property type="match status" value="1"/>
</dbReference>
<protein>
    <submittedName>
        <fullName evidence="8">IQ calmodulin-binding motif domain-containing protein, putative</fullName>
    </submittedName>
</protein>
<evidence type="ECO:0000256" key="5">
    <source>
        <dbReference type="ARBA" id="ARBA00023203"/>
    </source>
</evidence>
<reference evidence="8" key="1">
    <citation type="submission" date="2013-10" db="EMBL/GenBank/DDBJ databases">
        <title>Genomic analysis of the causative agents of coccidiosis in chickens.</title>
        <authorList>
            <person name="Reid A.J."/>
            <person name="Blake D."/>
            <person name="Billington K."/>
            <person name="Browne H."/>
            <person name="Dunn M."/>
            <person name="Hung S."/>
            <person name="Kawahara F."/>
            <person name="Miranda-Saavedra D."/>
            <person name="Mourier T."/>
            <person name="Nagra H."/>
            <person name="Otto T.D."/>
            <person name="Rawlings N."/>
            <person name="Sanchez A."/>
            <person name="Sanders M."/>
            <person name="Subramaniam C."/>
            <person name="Tay Y."/>
            <person name="Dear P."/>
            <person name="Doerig C."/>
            <person name="Gruber A."/>
            <person name="Parkinson J."/>
            <person name="Shirley M."/>
            <person name="Wan K.L."/>
            <person name="Berriman M."/>
            <person name="Tomley F."/>
            <person name="Pain A."/>
        </authorList>
    </citation>
    <scope>NUCLEOTIDE SEQUENCE [LARGE SCALE GENOMIC DNA]</scope>
    <source>
        <strain evidence="8">Houghton</strain>
    </source>
</reference>
<dbReference type="AlphaFoldDB" id="U6N169"/>
<keyword evidence="9" id="KW-1185">Reference proteome</keyword>
<evidence type="ECO:0000256" key="2">
    <source>
        <dbReference type="ARBA" id="ARBA00022840"/>
    </source>
</evidence>
<evidence type="ECO:0000256" key="1">
    <source>
        <dbReference type="ARBA" id="ARBA00022741"/>
    </source>
</evidence>
<dbReference type="InterPro" id="IPR036961">
    <property type="entry name" value="Kinesin_motor_dom_sf"/>
</dbReference>
<dbReference type="SUPFAM" id="SSF52540">
    <property type="entry name" value="P-loop containing nucleoside triphosphate hydrolases"/>
    <property type="match status" value="1"/>
</dbReference>
<evidence type="ECO:0000313" key="9">
    <source>
        <dbReference type="Proteomes" id="UP000030754"/>
    </source>
</evidence>
<reference evidence="8" key="2">
    <citation type="submission" date="2013-10" db="EMBL/GenBank/DDBJ databases">
        <authorList>
            <person name="Aslett M."/>
        </authorList>
    </citation>
    <scope>NUCLEOTIDE SEQUENCE [LARGE SCALE GENOMIC DNA]</scope>
    <source>
        <strain evidence="8">Houghton</strain>
    </source>
</reference>
<dbReference type="PANTHER" id="PTHR13140">
    <property type="entry name" value="MYOSIN"/>
    <property type="match status" value="1"/>
</dbReference>
<proteinExistence type="predicted"/>
<sequence length="996" mass="110740">MFDAGSALGRSAPLAQDRPSQPTLGDGEPGKSVKPKLLLVNKPKAGTSKGRVGAQHEPPSWTASVAENDSRSGGRKAATRLPGRFDNDDASSPLSADSPANIFVLKGMQPLSKHAEPPMPPATSPAPHPLSPTSGVGDLGRTGRLLLQSRSSELYRAGQRHKAQHPERDSDEGSVHKLDVYGIDGEQAGIGAVSAADGFLRSGSKVFIRNGESSHRKSVDFQGLKMMQVIDPSLLGRVLLQQVQPFQLTGRKGITQQTVLVQDERPSLSLVNKHSVLSADAHLDNQANDVDEAIDSLMYLPSCNDTAILDCLQQRFHRGLYFTSCDNMLIFVNPWESHESAIGEVFNRRKAVQYWTAHIAELPSHPYLVARRAFTNAMKQHRNQLVLTFGTFGSGQDRVHHELVKLFIRFALTMEDTWTDEEARAAEIERDAAVSLLESLHITHRGELFGGRLVDLFQVELDAEGGVVGFSFLPNSSYEPSQDIVSWQMRQSLKSVPLPNLFYHVIYGIHYNVGDPVLEVAGLHPADVTALMHYFPLPFNTYEDAQYEKCQQFLSDLSTIGLSDRQKEEFLQILSAILVADVASYKIHNELPEEGQQAAEQESDVPASSAPRVRRIMKQKERTVEHAFVVGSKSAMTLAGLDIINLLANLLGIDETVLRDIFNGPDFWQVRFLALKLFVRLRWWLLGIIRQSLRLSKSTEVHNRITLLKAAGLDFRHASPDWAFNQLLHNYTEECFLHLFASWAFTLDQATYLLEDVEPPPANFHMNDEILDVFTGPDGIWHILKHEHTTRGGEAADDLSDGVPLAAVSFVDKILKSKSFTEKIRQVPGYKPPKPETLKPKMAVRVVKATAKAAMAGAVRASSLRRKASDFDDTLCRFTVVHTCGTLVYDARKFCTSDANAYTVAPRLRTLLLQSKLELLRTLVQHETAHDVIPTDCLRISVTNRLIHYVKDSLSEGEASLIAHAALRRLVGFLYTNMHERHLRDLVGALRRASRR</sequence>
<keyword evidence="5" id="KW-0009">Actin-binding</keyword>
<evidence type="ECO:0000256" key="3">
    <source>
        <dbReference type="ARBA" id="ARBA00023123"/>
    </source>
</evidence>
<keyword evidence="4" id="KW-0505">Motor protein</keyword>
<dbReference type="GO" id="GO:0016020">
    <property type="term" value="C:membrane"/>
    <property type="evidence" value="ECO:0007669"/>
    <property type="project" value="TreeGrafter"/>
</dbReference>
<dbReference type="RefSeq" id="XP_013437490.1">
    <property type="nucleotide sequence ID" value="XM_013582036.1"/>
</dbReference>
<dbReference type="InterPro" id="IPR027417">
    <property type="entry name" value="P-loop_NTPase"/>
</dbReference>
<dbReference type="GO" id="GO:0007015">
    <property type="term" value="P:actin filament organization"/>
    <property type="evidence" value="ECO:0007669"/>
    <property type="project" value="TreeGrafter"/>
</dbReference>
<dbReference type="GO" id="GO:0005737">
    <property type="term" value="C:cytoplasm"/>
    <property type="evidence" value="ECO:0007669"/>
    <property type="project" value="TreeGrafter"/>
</dbReference>
<keyword evidence="3" id="KW-0518">Myosin</keyword>
<keyword evidence="1" id="KW-0547">Nucleotide-binding</keyword>
<dbReference type="Proteomes" id="UP000030754">
    <property type="component" value="Unassembled WGS sequence"/>
</dbReference>
<dbReference type="GO" id="GO:0000146">
    <property type="term" value="F:microfilament motor activity"/>
    <property type="evidence" value="ECO:0007669"/>
    <property type="project" value="TreeGrafter"/>
</dbReference>
<feature type="domain" description="Myosin motor" evidence="7">
    <location>
        <begin position="286"/>
        <end position="992"/>
    </location>
</feature>
<feature type="region of interest" description="Disordered" evidence="6">
    <location>
        <begin position="1"/>
        <end position="98"/>
    </location>
</feature>
<feature type="compositionally biased region" description="Pro residues" evidence="6">
    <location>
        <begin position="117"/>
        <end position="130"/>
    </location>
</feature>
<evidence type="ECO:0000313" key="8">
    <source>
        <dbReference type="EMBL" id="CDJ69023.1"/>
    </source>
</evidence>
<feature type="compositionally biased region" description="Low complexity" evidence="6">
    <location>
        <begin position="35"/>
        <end position="44"/>
    </location>
</feature>
<dbReference type="InterPro" id="IPR001609">
    <property type="entry name" value="Myosin_head_motor_dom-like"/>
</dbReference>
<dbReference type="VEuPathDB" id="ToxoDB:ENH_00062410"/>
<dbReference type="Pfam" id="PF00063">
    <property type="entry name" value="Myosin_head"/>
    <property type="match status" value="2"/>
</dbReference>
<dbReference type="GeneID" id="25476379"/>
<dbReference type="Gene3D" id="3.40.850.10">
    <property type="entry name" value="Kinesin motor domain"/>
    <property type="match status" value="1"/>
</dbReference>
<evidence type="ECO:0000256" key="6">
    <source>
        <dbReference type="SAM" id="MobiDB-lite"/>
    </source>
</evidence>
<evidence type="ECO:0000259" key="7">
    <source>
        <dbReference type="SMART" id="SM00242"/>
    </source>
</evidence>
<dbReference type="SMART" id="SM00242">
    <property type="entry name" value="MYSc"/>
    <property type="match status" value="1"/>
</dbReference>
<keyword evidence="2" id="KW-0067">ATP-binding</keyword>
<feature type="compositionally biased region" description="Basic and acidic residues" evidence="6">
    <location>
        <begin position="164"/>
        <end position="175"/>
    </location>
</feature>
<feature type="region of interest" description="Disordered" evidence="6">
    <location>
        <begin position="111"/>
        <end position="141"/>
    </location>
</feature>
<dbReference type="EMBL" id="HG725638">
    <property type="protein sequence ID" value="CDJ69023.1"/>
    <property type="molecule type" value="Genomic_DNA"/>
</dbReference>
<dbReference type="GO" id="GO:0005524">
    <property type="term" value="F:ATP binding"/>
    <property type="evidence" value="ECO:0007669"/>
    <property type="project" value="UniProtKB-KW"/>
</dbReference>
<organism evidence="8 9">
    <name type="scientific">Eimeria necatrix</name>
    <dbReference type="NCBI Taxonomy" id="51315"/>
    <lineage>
        <taxon>Eukaryota</taxon>
        <taxon>Sar</taxon>
        <taxon>Alveolata</taxon>
        <taxon>Apicomplexa</taxon>
        <taxon>Conoidasida</taxon>
        <taxon>Coccidia</taxon>
        <taxon>Eucoccidiorida</taxon>
        <taxon>Eimeriorina</taxon>
        <taxon>Eimeriidae</taxon>
        <taxon>Eimeria</taxon>
    </lineage>
</organism>
<accession>U6N169</accession>
<evidence type="ECO:0000256" key="4">
    <source>
        <dbReference type="ARBA" id="ARBA00023175"/>
    </source>
</evidence>
<dbReference type="GO" id="GO:0016459">
    <property type="term" value="C:myosin complex"/>
    <property type="evidence" value="ECO:0007669"/>
    <property type="project" value="UniProtKB-KW"/>
</dbReference>
<name>U6N169_9EIME</name>